<dbReference type="eggNOG" id="COG0614">
    <property type="taxonomic scope" value="Bacteria"/>
</dbReference>
<dbReference type="STRING" id="865937.Gilli_2971"/>
<dbReference type="OrthoDB" id="9816357at2"/>
<organism evidence="3 4">
    <name type="scientific">Gillisia limnaea (strain DSM 15749 / LMG 21470 / R-8282)</name>
    <dbReference type="NCBI Taxonomy" id="865937"/>
    <lineage>
        <taxon>Bacteria</taxon>
        <taxon>Pseudomonadati</taxon>
        <taxon>Bacteroidota</taxon>
        <taxon>Flavobacteriia</taxon>
        <taxon>Flavobacteriales</taxon>
        <taxon>Flavobacteriaceae</taxon>
        <taxon>Gillisia</taxon>
    </lineage>
</organism>
<dbReference type="Pfam" id="PF01497">
    <property type="entry name" value="Peripla_BP_2"/>
    <property type="match status" value="1"/>
</dbReference>
<dbReference type="Gene3D" id="3.40.50.1980">
    <property type="entry name" value="Nitrogenase molybdenum iron protein domain"/>
    <property type="match status" value="2"/>
</dbReference>
<keyword evidence="4" id="KW-1185">Reference proteome</keyword>
<dbReference type="PANTHER" id="PTHR30535">
    <property type="entry name" value="VITAMIN B12-BINDING PROTEIN"/>
    <property type="match status" value="1"/>
</dbReference>
<sequence length="263" mass="30444">MKDQLNREIHLDKVPQKIVSLVPSQTELLSYLGLEDKIVGVTKFCVYPSRLRKEKKVVGGTKTVHFDAIRDLNPDIILCNKEENTEEMVRELQKIAPVDVSEINNFEDSLDLIAMYGELFQCVEKSTDLIENLKDKKEKFEAQIPKKGLKVAYLIWKNPWMVVGGNTFINSMLKLNGLKNVFETNPERYPQITLRKLKLLKPDLIFLSSEPYPFKRTHIKEIKEICDVPVLLVNGEFFSWYGSRPLSAFGYFEDFQEQLSKPL</sequence>
<dbReference type="NCBIfam" id="NF038402">
    <property type="entry name" value="TroA_like"/>
    <property type="match status" value="1"/>
</dbReference>
<dbReference type="PANTHER" id="PTHR30535:SF34">
    <property type="entry name" value="MOLYBDATE-BINDING PROTEIN MOLA"/>
    <property type="match status" value="1"/>
</dbReference>
<dbReference type="InterPro" id="IPR002491">
    <property type="entry name" value="ABC_transptr_periplasmic_BD"/>
</dbReference>
<dbReference type="HOGENOM" id="CLU_038034_2_7_10"/>
<name>H2BS55_GILLR</name>
<protein>
    <submittedName>
        <fullName evidence="3">ABC-type transporter, periplasmic subunit</fullName>
    </submittedName>
</protein>
<evidence type="ECO:0000259" key="2">
    <source>
        <dbReference type="PROSITE" id="PS50983"/>
    </source>
</evidence>
<dbReference type="InterPro" id="IPR050902">
    <property type="entry name" value="ABC_Transporter_SBP"/>
</dbReference>
<dbReference type="PROSITE" id="PS50983">
    <property type="entry name" value="FE_B12_PBP"/>
    <property type="match status" value="1"/>
</dbReference>
<dbReference type="InterPro" id="IPR054828">
    <property type="entry name" value="Vit_B12_bind_prot"/>
</dbReference>
<reference evidence="4" key="1">
    <citation type="journal article" date="2012" name="Stand. Genomic Sci.">
        <title>Genome sequence of the Antarctic rhodopsins-containing flavobacterium Gillisia limnaea type strain (R-8282(T)).</title>
        <authorList>
            <person name="Riedel T."/>
            <person name="Held B."/>
            <person name="Nolan M."/>
            <person name="Lucas S."/>
            <person name="Lapidus A."/>
            <person name="Tice H."/>
            <person name="Del Rio T.G."/>
            <person name="Cheng J.F."/>
            <person name="Han C."/>
            <person name="Tapia R."/>
            <person name="Goodwin L.A."/>
            <person name="Pitluck S."/>
            <person name="Liolios K."/>
            <person name="Mavromatis K."/>
            <person name="Pagani I."/>
            <person name="Ivanova N."/>
            <person name="Mikhailova N."/>
            <person name="Pati A."/>
            <person name="Chen A."/>
            <person name="Palaniappan K."/>
            <person name="Land M."/>
            <person name="Rohde M."/>
            <person name="Tindall B.J."/>
            <person name="Detter J.C."/>
            <person name="Goker M."/>
            <person name="Bristow J."/>
            <person name="Eisen J.A."/>
            <person name="Markowitz V."/>
            <person name="Hugenholtz P."/>
            <person name="Kyrpides N.C."/>
            <person name="Klenk H.P."/>
            <person name="Woyke T."/>
        </authorList>
    </citation>
    <scope>NUCLEOTIDE SEQUENCE [LARGE SCALE GENOMIC DNA]</scope>
    <source>
        <strain evidence="4">DSM 15749 / LMG 21470 / R-8282</strain>
    </source>
</reference>
<feature type="domain" description="Fe/B12 periplasmic-binding" evidence="2">
    <location>
        <begin position="17"/>
        <end position="263"/>
    </location>
</feature>
<dbReference type="AlphaFoldDB" id="H2BS55"/>
<evidence type="ECO:0000313" key="3">
    <source>
        <dbReference type="EMBL" id="EHQ03581.1"/>
    </source>
</evidence>
<proteinExistence type="predicted"/>
<evidence type="ECO:0000256" key="1">
    <source>
        <dbReference type="ARBA" id="ARBA00022729"/>
    </source>
</evidence>
<dbReference type="SUPFAM" id="SSF53807">
    <property type="entry name" value="Helical backbone' metal receptor"/>
    <property type="match status" value="1"/>
</dbReference>
<keyword evidence="1" id="KW-0732">Signal</keyword>
<dbReference type="RefSeq" id="WP_006989887.1">
    <property type="nucleotide sequence ID" value="NZ_JH594606.1"/>
</dbReference>
<gene>
    <name evidence="3" type="ORF">Gilli_2971</name>
</gene>
<dbReference type="EMBL" id="JH594606">
    <property type="protein sequence ID" value="EHQ03581.1"/>
    <property type="molecule type" value="Genomic_DNA"/>
</dbReference>
<dbReference type="Proteomes" id="UP000003844">
    <property type="component" value="Unassembled WGS sequence"/>
</dbReference>
<evidence type="ECO:0000313" key="4">
    <source>
        <dbReference type="Proteomes" id="UP000003844"/>
    </source>
</evidence>
<accession>H2BS55</accession>